<dbReference type="AlphaFoldDB" id="D2V633"/>
<gene>
    <name evidence="2" type="ORF">NAEGRDRAFT_64294</name>
</gene>
<evidence type="ECO:0000256" key="1">
    <source>
        <dbReference type="SAM" id="SignalP"/>
    </source>
</evidence>
<dbReference type="Proteomes" id="UP000006671">
    <property type="component" value="Unassembled WGS sequence"/>
</dbReference>
<dbReference type="RefSeq" id="XP_002680642.1">
    <property type="nucleotide sequence ID" value="XM_002680596.1"/>
</dbReference>
<feature type="signal peptide" evidence="1">
    <location>
        <begin position="1"/>
        <end position="19"/>
    </location>
</feature>
<evidence type="ECO:0000313" key="3">
    <source>
        <dbReference type="Proteomes" id="UP000006671"/>
    </source>
</evidence>
<evidence type="ECO:0000313" key="2">
    <source>
        <dbReference type="EMBL" id="EFC47898.1"/>
    </source>
</evidence>
<protein>
    <submittedName>
        <fullName evidence="2">Predicted protein</fullName>
    </submittedName>
</protein>
<sequence>MKTFILLACLLALCQLISCMNSVSVHSGVGGHIIGSPFESNSPSPKFTTNSIPTIPSHASSNIQSVKRSVKACTCSGCFSDTDINRKIYSFNSTCQDSRNFVGISFNLGSDNTQEMYQTYMLKNEQYKSLLINQPFYYFDSFYTNCLTSQDTTVYNSPSVITAYYCDSQISNATTCNSKYKHNGACYIGLNWINATSYFDSTNLKINIDLIGNDGKLWIRSASNIKVTVKGTLYSNSFTAKNSYLGSIVFTFGVPTTSDTYSISVEAENYFGVVTKDLVQVANNRNSANVVSLRGVVIMLIAMIVSFAF</sequence>
<dbReference type="EMBL" id="GG738853">
    <property type="protein sequence ID" value="EFC47898.1"/>
    <property type="molecule type" value="Genomic_DNA"/>
</dbReference>
<organism evidence="3">
    <name type="scientific">Naegleria gruberi</name>
    <name type="common">Amoeba</name>
    <dbReference type="NCBI Taxonomy" id="5762"/>
    <lineage>
        <taxon>Eukaryota</taxon>
        <taxon>Discoba</taxon>
        <taxon>Heterolobosea</taxon>
        <taxon>Tetramitia</taxon>
        <taxon>Eutetramitia</taxon>
        <taxon>Vahlkampfiidae</taxon>
        <taxon>Naegleria</taxon>
    </lineage>
</organism>
<reference evidence="2 3" key="1">
    <citation type="journal article" date="2010" name="Cell">
        <title>The genome of Naegleria gruberi illuminates early eukaryotic versatility.</title>
        <authorList>
            <person name="Fritz-Laylin L.K."/>
            <person name="Prochnik S.E."/>
            <person name="Ginger M.L."/>
            <person name="Dacks J.B."/>
            <person name="Carpenter M.L."/>
            <person name="Field M.C."/>
            <person name="Kuo A."/>
            <person name="Paredez A."/>
            <person name="Chapman J."/>
            <person name="Pham J."/>
            <person name="Shu S."/>
            <person name="Neupane R."/>
            <person name="Cipriano M."/>
            <person name="Mancuso J."/>
            <person name="Tu H."/>
            <person name="Salamov A."/>
            <person name="Lindquist E."/>
            <person name="Shapiro H."/>
            <person name="Lucas S."/>
            <person name="Grigoriev I.V."/>
            <person name="Cande W.Z."/>
            <person name="Fulton C."/>
            <person name="Rokhsar D.S."/>
            <person name="Dawson S.C."/>
        </authorList>
    </citation>
    <scope>NUCLEOTIDE SEQUENCE [LARGE SCALE GENOMIC DNA]</scope>
    <source>
        <strain evidence="2 3">NEG-M</strain>
    </source>
</reference>
<proteinExistence type="predicted"/>
<accession>D2V633</accession>
<dbReference type="GeneID" id="8861923"/>
<name>D2V633_NAEGR</name>
<dbReference type="VEuPathDB" id="AmoebaDB:NAEGRDRAFT_64294"/>
<dbReference type="InParanoid" id="D2V633"/>
<keyword evidence="1" id="KW-0732">Signal</keyword>
<dbReference type="KEGG" id="ngr:NAEGRDRAFT_64294"/>
<feature type="chain" id="PRO_5003037315" evidence="1">
    <location>
        <begin position="20"/>
        <end position="309"/>
    </location>
</feature>
<keyword evidence="3" id="KW-1185">Reference proteome</keyword>